<dbReference type="GO" id="GO:0061710">
    <property type="term" value="F:L-threonylcarbamoyladenylate synthase"/>
    <property type="evidence" value="ECO:0007669"/>
    <property type="project" value="UniProtKB-EC"/>
</dbReference>
<feature type="region of interest" description="Disordered" evidence="1">
    <location>
        <begin position="205"/>
        <end position="231"/>
    </location>
</feature>
<feature type="region of interest" description="Disordered" evidence="1">
    <location>
        <begin position="239"/>
        <end position="258"/>
    </location>
</feature>
<proteinExistence type="predicted"/>
<dbReference type="EMBL" id="JAPNKE010000002">
    <property type="protein sequence ID" value="MCY1011513.1"/>
    <property type="molecule type" value="Genomic_DNA"/>
</dbReference>
<reference evidence="3" key="1">
    <citation type="submission" date="2022-11" db="EMBL/GenBank/DDBJ databases">
        <title>Minimal conservation of predation-associated metabolite biosynthetic gene clusters underscores biosynthetic potential of Myxococcota including descriptions for ten novel species: Archangium lansinium sp. nov., Myxococcus landrumus sp. nov., Nannocystis bai.</title>
        <authorList>
            <person name="Ahearne A."/>
            <person name="Stevens C."/>
            <person name="Phillips K."/>
        </authorList>
    </citation>
    <scope>NUCLEOTIDE SEQUENCE</scope>
    <source>
        <strain evidence="3">Na p29</strain>
    </source>
</reference>
<dbReference type="PANTHER" id="PTHR42828:SF3">
    <property type="entry name" value="THREONYLCARBAMOYL-AMP SYNTHASE"/>
    <property type="match status" value="1"/>
</dbReference>
<comment type="caution">
    <text evidence="3">The sequence shown here is derived from an EMBL/GenBank/DDBJ whole genome shotgun (WGS) entry which is preliminary data.</text>
</comment>
<dbReference type="Proteomes" id="UP001150924">
    <property type="component" value="Unassembled WGS sequence"/>
</dbReference>
<name>A0A9X3EWC4_9BACT</name>
<dbReference type="GO" id="GO:0003725">
    <property type="term" value="F:double-stranded RNA binding"/>
    <property type="evidence" value="ECO:0007669"/>
    <property type="project" value="InterPro"/>
</dbReference>
<dbReference type="Pfam" id="PF01300">
    <property type="entry name" value="Sua5_yciO_yrdC"/>
    <property type="match status" value="1"/>
</dbReference>
<keyword evidence="3" id="KW-0548">Nucleotidyltransferase</keyword>
<accession>A0A9X3EWC4</accession>
<feature type="domain" description="YrdC-like" evidence="2">
    <location>
        <begin position="12"/>
        <end position="200"/>
    </location>
</feature>
<dbReference type="InterPro" id="IPR017945">
    <property type="entry name" value="DHBP_synth_RibB-like_a/b_dom"/>
</dbReference>
<evidence type="ECO:0000313" key="3">
    <source>
        <dbReference type="EMBL" id="MCY1011513.1"/>
    </source>
</evidence>
<dbReference type="PANTHER" id="PTHR42828">
    <property type="entry name" value="DHBP SYNTHASE RIBB-LIKE ALPHA/BETA DOMAIN-CONTAINING PROTEIN"/>
    <property type="match status" value="1"/>
</dbReference>
<dbReference type="RefSeq" id="WP_267774792.1">
    <property type="nucleotide sequence ID" value="NZ_JAPNKE010000002.1"/>
</dbReference>
<keyword evidence="3" id="KW-0808">Transferase</keyword>
<dbReference type="PROSITE" id="PS51163">
    <property type="entry name" value="YRDC"/>
    <property type="match status" value="1"/>
</dbReference>
<protein>
    <submittedName>
        <fullName evidence="3">L-threonylcarbamoyladenylate synthase</fullName>
        <ecNumber evidence="3">2.7.7.87</ecNumber>
    </submittedName>
</protein>
<sequence>MRVHVDAERPNPRKLQPAVDALKKGQVIVYPTDTGYAFGCAMSSPKGIAAIRKLKGLDERSHKPLTMIVAGLTDVGRFGVLGNTHFRLVRRLLPGPYTLVLAATSEVPKSMHNRHHEVGLRVPDHLVCRMLIGELGEPLLTGSVTPGEDATPELEDAEELENRYAREVAVTVDVGPQWPDPSTVLRMIGDDIEVLREGKGTTVRERRGGAAAAAGANRARRQHGPAARPAGRRLLAHLHRPAVQHRPDPAAGAAADRA</sequence>
<dbReference type="NCBIfam" id="TIGR00057">
    <property type="entry name" value="L-threonylcarbamoyladenylate synthase"/>
    <property type="match status" value="1"/>
</dbReference>
<evidence type="ECO:0000313" key="4">
    <source>
        <dbReference type="Proteomes" id="UP001150924"/>
    </source>
</evidence>
<dbReference type="EC" id="2.7.7.87" evidence="3"/>
<evidence type="ECO:0000256" key="1">
    <source>
        <dbReference type="SAM" id="MobiDB-lite"/>
    </source>
</evidence>
<organism evidence="3 4">
    <name type="scientific">Nannocystis pusilla</name>
    <dbReference type="NCBI Taxonomy" id="889268"/>
    <lineage>
        <taxon>Bacteria</taxon>
        <taxon>Pseudomonadati</taxon>
        <taxon>Myxococcota</taxon>
        <taxon>Polyangia</taxon>
        <taxon>Nannocystales</taxon>
        <taxon>Nannocystaceae</taxon>
        <taxon>Nannocystis</taxon>
    </lineage>
</organism>
<dbReference type="Gene3D" id="3.90.870.10">
    <property type="entry name" value="DHBP synthase"/>
    <property type="match status" value="1"/>
</dbReference>
<evidence type="ECO:0000259" key="2">
    <source>
        <dbReference type="PROSITE" id="PS51163"/>
    </source>
</evidence>
<gene>
    <name evidence="3" type="ORF">OV079_39320</name>
</gene>
<keyword evidence="4" id="KW-1185">Reference proteome</keyword>
<dbReference type="InterPro" id="IPR006070">
    <property type="entry name" value="Sua5-like_dom"/>
</dbReference>
<dbReference type="InterPro" id="IPR052532">
    <property type="entry name" value="SUA5_domain"/>
</dbReference>
<feature type="compositionally biased region" description="Low complexity" evidence="1">
    <location>
        <begin position="249"/>
        <end position="258"/>
    </location>
</feature>
<dbReference type="SUPFAM" id="SSF55821">
    <property type="entry name" value="YrdC/RibB"/>
    <property type="match status" value="1"/>
</dbReference>
<dbReference type="AlphaFoldDB" id="A0A9X3EWC4"/>